<evidence type="ECO:0000313" key="13">
    <source>
        <dbReference type="Proteomes" id="UP001162060"/>
    </source>
</evidence>
<dbReference type="PROSITE" id="PS50878">
    <property type="entry name" value="RT_POL"/>
    <property type="match status" value="1"/>
</dbReference>
<evidence type="ECO:0000256" key="2">
    <source>
        <dbReference type="ARBA" id="ARBA00022679"/>
    </source>
</evidence>
<dbReference type="Gene3D" id="3.30.420.10">
    <property type="entry name" value="Ribonuclease H-like superfamily/Ribonuclease H"/>
    <property type="match status" value="1"/>
</dbReference>
<evidence type="ECO:0000259" key="10">
    <source>
        <dbReference type="PROSITE" id="PS50878"/>
    </source>
</evidence>
<dbReference type="SUPFAM" id="SSF53098">
    <property type="entry name" value="Ribonuclease H-like"/>
    <property type="match status" value="1"/>
</dbReference>
<dbReference type="InterPro" id="IPR001969">
    <property type="entry name" value="Aspartic_peptidase_AS"/>
</dbReference>
<dbReference type="InterPro" id="IPR001584">
    <property type="entry name" value="Integrase_cat-core"/>
</dbReference>
<dbReference type="Proteomes" id="UP001162060">
    <property type="component" value="Unassembled WGS sequence"/>
</dbReference>
<dbReference type="InterPro" id="IPR043502">
    <property type="entry name" value="DNA/RNA_pol_sf"/>
</dbReference>
<dbReference type="Pfam" id="PF17921">
    <property type="entry name" value="Integrase_H2C2"/>
    <property type="match status" value="1"/>
</dbReference>
<organism evidence="12 13">
    <name type="scientific">Peronospora matthiolae</name>
    <dbReference type="NCBI Taxonomy" id="2874970"/>
    <lineage>
        <taxon>Eukaryota</taxon>
        <taxon>Sar</taxon>
        <taxon>Stramenopiles</taxon>
        <taxon>Oomycota</taxon>
        <taxon>Peronosporomycetes</taxon>
        <taxon>Peronosporales</taxon>
        <taxon>Peronosporaceae</taxon>
        <taxon>Peronospora</taxon>
    </lineage>
</organism>
<dbReference type="GO" id="GO:0006508">
    <property type="term" value="P:proteolysis"/>
    <property type="evidence" value="ECO:0007669"/>
    <property type="project" value="InterPro"/>
</dbReference>
<evidence type="ECO:0000259" key="11">
    <source>
        <dbReference type="PROSITE" id="PS50994"/>
    </source>
</evidence>
<evidence type="ECO:0000256" key="3">
    <source>
        <dbReference type="ARBA" id="ARBA00022695"/>
    </source>
</evidence>
<feature type="compositionally biased region" description="Basic and acidic residues" evidence="8">
    <location>
        <begin position="216"/>
        <end position="231"/>
    </location>
</feature>
<dbReference type="InterPro" id="IPR041588">
    <property type="entry name" value="Integrase_H2C2"/>
</dbReference>
<dbReference type="InterPro" id="IPR043128">
    <property type="entry name" value="Rev_trsase/Diguanyl_cyclase"/>
</dbReference>
<dbReference type="InterPro" id="IPR021109">
    <property type="entry name" value="Peptidase_aspartic_dom_sf"/>
</dbReference>
<proteinExistence type="predicted"/>
<dbReference type="Gene3D" id="2.40.70.10">
    <property type="entry name" value="Acid Proteases"/>
    <property type="match status" value="1"/>
</dbReference>
<feature type="compositionally biased region" description="Basic and acidic residues" evidence="8">
    <location>
        <begin position="479"/>
        <end position="492"/>
    </location>
</feature>
<sequence length="1343" mass="154237">MGRNEDEYVTYTIVTCQESATSPADVATMKIKRFRGGSSKDWLTWSMQFRSLAKRKGWRADQLSVQLLTLIDGDLLREVERIASDASSKGLTFEDFYREVGLLLVPADYCEDLDEELWTLTKRREETVQRCAARLRQLAQMYAELPQDSQTISELQQCRYFRRAMPPHWQDKLACCGISYETVNELAMYFERLERRERQTGRDRLNGPATQGGEKGQGRRDQQRPTADQRRDRRNPREHRDTRQDHRDRPGVQGGKKKHDRHQEHGKWCSFHKSSSHDSSECFALKKQREEHKPAETKRTAHKKSNYPRFEEEEASDSDSDSELKLVGLVKKKQPSAKLAPLRIPVQFKDASGTFNALLDSGASRSIINQETMRANAQLGHRQVESATKFQTVNGEVASAGSTIVQFRFPSLQPSTIITHKFEILDQSQDAMVIGRDILNELGIVLNFKDKLVQWDGHDTHLNTGGSSSPNASDYEFPEESKEVDNTAVRPEDLMPDRLSKPLVGKYLQLLRDNEHLYDGHLGRMRFEDYALPIVPEYKPVHAKPYPVPRSLENKARELIQHLVSIDVLEQIFDSEMASPAFFLKKPNGSLRLLIDFRGLNRYLKRSPYYVPRIREILLRLAGAKYLSTFDANMGYYARRLAASSRGHTAFCLPFGKYQYKRLPMGISTAPDEYQACMEKIFGDLAFVVVYLDDILVYSDSEETHLEHLHIVFKRLTKYGVTLNGKKCHILRQSVDYLGFTLTSQGIQPQQKKIQAIQQISVPKTRKELRRFLGMINYYRDMVPNKTALCQPLNRFTSSKVPFDWLSSDTEAFHAIQKAFAQAVLLAFPDFEQPFHVYADASGKQIGGIIMQKNQILACYSRSLNKHQVNYTTMELELLSIVEMLREYRTMLLGFPVVVHTDHKNLIYPTETSLRVKRWKLLLAEYRLSMHYIKGTKNVGADAFSRMRFDAMNTKTHLQLADEICATADEPDCVMHGPVLREHQDKDLMIQKIKTACLNGNNNPDYQLLPLLGCTLVAYQKRVIVPDSLREDLIRWYHLTLSHPGGERQYKTMRQVLYWPGMEAAIIKNAKDCLICKKAKVHGGKQDYGLLPPRTLKTVNPFDTVHVDLIGPYEDGHYGITMIDHATRWLEVGIQHDKTSLTTAESFDREWLCRYPRPVTVIHDLGTEFTGDEFQELLRSYGIQAKPITSKNPQANAICERVHLEILNVIRCHDGTDWKKTIHYAAFAVRASYHSILNASPGQLLFGQDMITRQLYNANWSYLSKRRFDAILADNDRENSKRLEHFYNTGDHVMLRVPKKFRAKLHAVATGPFVIRQVHSNGTVTIDKGAMAERVSIRRIFPC</sequence>
<feature type="compositionally biased region" description="Basic and acidic residues" evidence="8">
    <location>
        <begin position="238"/>
        <end position="250"/>
    </location>
</feature>
<name>A0AAV1U0Z4_9STRA</name>
<feature type="compositionally biased region" description="Polar residues" evidence="8">
    <location>
        <begin position="462"/>
        <end position="472"/>
    </location>
</feature>
<dbReference type="GO" id="GO:0004190">
    <property type="term" value="F:aspartic-type endopeptidase activity"/>
    <property type="evidence" value="ECO:0007669"/>
    <property type="project" value="InterPro"/>
</dbReference>
<keyword evidence="2" id="KW-0808">Transferase</keyword>
<dbReference type="CDD" id="cd00303">
    <property type="entry name" value="retropepsin_like"/>
    <property type="match status" value="1"/>
</dbReference>
<dbReference type="PROSITE" id="PS50175">
    <property type="entry name" value="ASP_PROT_RETROV"/>
    <property type="match status" value="1"/>
</dbReference>
<feature type="region of interest" description="Disordered" evidence="8">
    <location>
        <begin position="461"/>
        <end position="492"/>
    </location>
</feature>
<dbReference type="InterPro" id="IPR036397">
    <property type="entry name" value="RNaseH_sf"/>
</dbReference>
<dbReference type="PANTHER" id="PTHR37984">
    <property type="entry name" value="PROTEIN CBG26694"/>
    <property type="match status" value="1"/>
</dbReference>
<comment type="caution">
    <text evidence="12">The sequence shown here is derived from an EMBL/GenBank/DDBJ whole genome shotgun (WGS) entry which is preliminary data.</text>
</comment>
<evidence type="ECO:0000256" key="4">
    <source>
        <dbReference type="ARBA" id="ARBA00022722"/>
    </source>
</evidence>
<evidence type="ECO:0000256" key="1">
    <source>
        <dbReference type="ARBA" id="ARBA00012493"/>
    </source>
</evidence>
<feature type="domain" description="Reverse transcriptase" evidence="10">
    <location>
        <begin position="565"/>
        <end position="742"/>
    </location>
</feature>
<evidence type="ECO:0000313" key="12">
    <source>
        <dbReference type="EMBL" id="CAK7927142.1"/>
    </source>
</evidence>
<reference evidence="12" key="1">
    <citation type="submission" date="2024-01" db="EMBL/GenBank/DDBJ databases">
        <authorList>
            <person name="Webb A."/>
        </authorList>
    </citation>
    <scope>NUCLEOTIDE SEQUENCE</scope>
    <source>
        <strain evidence="12">Pm1</strain>
    </source>
</reference>
<dbReference type="GO" id="GO:0015074">
    <property type="term" value="P:DNA integration"/>
    <property type="evidence" value="ECO:0007669"/>
    <property type="project" value="InterPro"/>
</dbReference>
<dbReference type="GO" id="GO:0004519">
    <property type="term" value="F:endonuclease activity"/>
    <property type="evidence" value="ECO:0007669"/>
    <property type="project" value="UniProtKB-KW"/>
</dbReference>
<feature type="domain" description="Peptidase A2" evidence="9">
    <location>
        <begin position="355"/>
        <end position="438"/>
    </location>
</feature>
<evidence type="ECO:0000256" key="7">
    <source>
        <dbReference type="ARBA" id="ARBA00022918"/>
    </source>
</evidence>
<dbReference type="EC" id="2.7.7.49" evidence="1"/>
<keyword evidence="7" id="KW-0695">RNA-directed DNA polymerase</keyword>
<feature type="region of interest" description="Disordered" evidence="8">
    <location>
        <begin position="198"/>
        <end position="322"/>
    </location>
</feature>
<dbReference type="InterPro" id="IPR050951">
    <property type="entry name" value="Retrovirus_Pol_polyprotein"/>
</dbReference>
<dbReference type="SUPFAM" id="SSF56672">
    <property type="entry name" value="DNA/RNA polymerases"/>
    <property type="match status" value="1"/>
</dbReference>
<feature type="domain" description="Integrase catalytic" evidence="11">
    <location>
        <begin position="1097"/>
        <end position="1249"/>
    </location>
</feature>
<evidence type="ECO:0000256" key="8">
    <source>
        <dbReference type="SAM" id="MobiDB-lite"/>
    </source>
</evidence>
<dbReference type="Pfam" id="PF13650">
    <property type="entry name" value="Asp_protease_2"/>
    <property type="match status" value="1"/>
</dbReference>
<evidence type="ECO:0000259" key="9">
    <source>
        <dbReference type="PROSITE" id="PS50175"/>
    </source>
</evidence>
<dbReference type="PROSITE" id="PS00141">
    <property type="entry name" value="ASP_PROTEASE"/>
    <property type="match status" value="1"/>
</dbReference>
<dbReference type="Pfam" id="PF17917">
    <property type="entry name" value="RT_RNaseH"/>
    <property type="match status" value="1"/>
</dbReference>
<dbReference type="PROSITE" id="PS50994">
    <property type="entry name" value="INTEGRASE"/>
    <property type="match status" value="1"/>
</dbReference>
<feature type="compositionally biased region" description="Basic and acidic residues" evidence="8">
    <location>
        <begin position="287"/>
        <end position="299"/>
    </location>
</feature>
<dbReference type="InterPro" id="IPR001995">
    <property type="entry name" value="Peptidase_A2_cat"/>
</dbReference>
<feature type="compositionally biased region" description="Acidic residues" evidence="8">
    <location>
        <begin position="311"/>
        <end position="321"/>
    </location>
</feature>
<keyword evidence="5" id="KW-0255">Endonuclease</keyword>
<dbReference type="InterPro" id="IPR000477">
    <property type="entry name" value="RT_dom"/>
</dbReference>
<dbReference type="SUPFAM" id="SSF50630">
    <property type="entry name" value="Acid proteases"/>
    <property type="match status" value="1"/>
</dbReference>
<dbReference type="CDD" id="cd09274">
    <property type="entry name" value="RNase_HI_RT_Ty3"/>
    <property type="match status" value="1"/>
</dbReference>
<dbReference type="InterPro" id="IPR012337">
    <property type="entry name" value="RNaseH-like_sf"/>
</dbReference>
<dbReference type="PANTHER" id="PTHR37984:SF5">
    <property type="entry name" value="PROTEIN NYNRIN-LIKE"/>
    <property type="match status" value="1"/>
</dbReference>
<evidence type="ECO:0000256" key="6">
    <source>
        <dbReference type="ARBA" id="ARBA00022801"/>
    </source>
</evidence>
<keyword evidence="4" id="KW-0540">Nuclease</keyword>
<dbReference type="CDD" id="cd01647">
    <property type="entry name" value="RT_LTR"/>
    <property type="match status" value="1"/>
</dbReference>
<dbReference type="Pfam" id="PF00078">
    <property type="entry name" value="RVT_1"/>
    <property type="match status" value="1"/>
</dbReference>
<dbReference type="GO" id="GO:0003676">
    <property type="term" value="F:nucleic acid binding"/>
    <property type="evidence" value="ECO:0007669"/>
    <property type="project" value="InterPro"/>
</dbReference>
<keyword evidence="3" id="KW-0548">Nucleotidyltransferase</keyword>
<evidence type="ECO:0000256" key="5">
    <source>
        <dbReference type="ARBA" id="ARBA00022759"/>
    </source>
</evidence>
<gene>
    <name evidence="12" type="ORF">PM001_LOCUS12292</name>
</gene>
<dbReference type="GO" id="GO:0003964">
    <property type="term" value="F:RNA-directed DNA polymerase activity"/>
    <property type="evidence" value="ECO:0007669"/>
    <property type="project" value="UniProtKB-KW"/>
</dbReference>
<dbReference type="Gene3D" id="3.10.10.10">
    <property type="entry name" value="HIV Type 1 Reverse Transcriptase, subunit A, domain 1"/>
    <property type="match status" value="1"/>
</dbReference>
<dbReference type="InterPro" id="IPR041373">
    <property type="entry name" value="RT_RNaseH"/>
</dbReference>
<dbReference type="Gene3D" id="1.10.340.70">
    <property type="match status" value="1"/>
</dbReference>
<protein>
    <recommendedName>
        <fullName evidence="1">RNA-directed DNA polymerase</fullName>
        <ecNumber evidence="1">2.7.7.49</ecNumber>
    </recommendedName>
</protein>
<accession>A0AAV1U0Z4</accession>
<dbReference type="FunFam" id="3.30.70.270:FF:000020">
    <property type="entry name" value="Transposon Tf2-6 polyprotein-like Protein"/>
    <property type="match status" value="1"/>
</dbReference>
<keyword evidence="6" id="KW-0378">Hydrolase</keyword>
<dbReference type="EMBL" id="CAKLBY020000109">
    <property type="protein sequence ID" value="CAK7927142.1"/>
    <property type="molecule type" value="Genomic_DNA"/>
</dbReference>
<dbReference type="Gene3D" id="3.30.70.270">
    <property type="match status" value="2"/>
</dbReference>